<evidence type="ECO:0000256" key="4">
    <source>
        <dbReference type="ARBA" id="ARBA00022963"/>
    </source>
</evidence>
<dbReference type="Pfam" id="PF04083">
    <property type="entry name" value="Abhydro_lipase"/>
    <property type="match status" value="1"/>
</dbReference>
<sequence length="406" mass="45340">MNALRVGDIVVLVCTLVSASPVSNNDLNFMQKVDPDAYRNVSQLITSKGYPFEEHSVVTADGYILGLHRIPPKHSSGTKGSNPVVLLQHGLLSCSACWVENLASQSLGFMLADRVIDVWMGNSRGNTYSKRHKTLKPTDEKFWNFTWDEMAKYDLPATVDYIRNTTNSSQIYYAGHSQGTMIIFAELGRNPTLASKIKHFFALAPVATLGDVGGPFKAVAPLAKDLDILFNLLGKGELLPTSDFIRLIGHDFCGNNLGSIVCENFLFFLAGYDSKQMNRTRIPVYVEEHPAGTSVKNLLHYGQSVLSGKFQMFDYGSSKANMEHYNQTTAPLYDASLMKNNVSLYTGGHDILADPKDVKELIKKLPNVYRHTDITTYEHLDFIWAIEANRQCYDDIIMTILSHENH</sequence>
<proteinExistence type="inferred from homology"/>
<evidence type="ECO:0000256" key="6">
    <source>
        <dbReference type="ARBA" id="ARBA00023180"/>
    </source>
</evidence>
<evidence type="ECO:0000256" key="2">
    <source>
        <dbReference type="ARBA" id="ARBA00022729"/>
    </source>
</evidence>
<keyword evidence="2 9" id="KW-0732">Signal</keyword>
<organism evidence="11 12">
    <name type="scientific">Mytilus coruscus</name>
    <name type="common">Sea mussel</name>
    <dbReference type="NCBI Taxonomy" id="42192"/>
    <lineage>
        <taxon>Eukaryota</taxon>
        <taxon>Metazoa</taxon>
        <taxon>Spiralia</taxon>
        <taxon>Lophotrochozoa</taxon>
        <taxon>Mollusca</taxon>
        <taxon>Bivalvia</taxon>
        <taxon>Autobranchia</taxon>
        <taxon>Pteriomorphia</taxon>
        <taxon>Mytilida</taxon>
        <taxon>Mytiloidea</taxon>
        <taxon>Mytilidae</taxon>
        <taxon>Mytilinae</taxon>
        <taxon>Mytilus</taxon>
    </lineage>
</organism>
<keyword evidence="3 7" id="KW-0378">Hydrolase</keyword>
<name>A0A6J8B698_MYTCO</name>
<evidence type="ECO:0000256" key="1">
    <source>
        <dbReference type="ARBA" id="ARBA00010701"/>
    </source>
</evidence>
<dbReference type="AlphaFoldDB" id="A0A6J8B698"/>
<feature type="domain" description="Partial AB-hydrolase lipase" evidence="10">
    <location>
        <begin position="41"/>
        <end position="101"/>
    </location>
</feature>
<dbReference type="InterPro" id="IPR006693">
    <property type="entry name" value="AB_hydrolase_lipase"/>
</dbReference>
<gene>
    <name evidence="11" type="ORF">MCOR_15117</name>
</gene>
<dbReference type="InterPro" id="IPR029058">
    <property type="entry name" value="AB_hydrolase_fold"/>
</dbReference>
<dbReference type="GO" id="GO:0016042">
    <property type="term" value="P:lipid catabolic process"/>
    <property type="evidence" value="ECO:0007669"/>
    <property type="project" value="UniProtKB-KW"/>
</dbReference>
<evidence type="ECO:0000256" key="3">
    <source>
        <dbReference type="ARBA" id="ARBA00022801"/>
    </source>
</evidence>
<comment type="similarity">
    <text evidence="1 7">Belongs to the AB hydrolase superfamily. Lipase family.</text>
</comment>
<dbReference type="Proteomes" id="UP000507470">
    <property type="component" value="Unassembled WGS sequence"/>
</dbReference>
<evidence type="ECO:0000259" key="10">
    <source>
        <dbReference type="Pfam" id="PF04083"/>
    </source>
</evidence>
<dbReference type="InterPro" id="IPR025483">
    <property type="entry name" value="Lipase_euk"/>
</dbReference>
<dbReference type="OrthoDB" id="9974421at2759"/>
<keyword evidence="4 7" id="KW-0442">Lipid degradation</keyword>
<accession>A0A6J8B698</accession>
<keyword evidence="12" id="KW-1185">Reference proteome</keyword>
<feature type="active site" description="Nucleophile" evidence="8">
    <location>
        <position position="177"/>
    </location>
</feature>
<evidence type="ECO:0000256" key="8">
    <source>
        <dbReference type="PIRSR" id="PIRSR000862-1"/>
    </source>
</evidence>
<keyword evidence="6" id="KW-0325">Glycoprotein</keyword>
<dbReference type="SUPFAM" id="SSF53474">
    <property type="entry name" value="alpha/beta-Hydrolases"/>
    <property type="match status" value="1"/>
</dbReference>
<dbReference type="FunFam" id="3.40.50.1820:FF:000021">
    <property type="entry name" value="Lipase"/>
    <property type="match status" value="1"/>
</dbReference>
<evidence type="ECO:0000313" key="11">
    <source>
        <dbReference type="EMBL" id="CAC5379003.1"/>
    </source>
</evidence>
<feature type="signal peptide" evidence="9">
    <location>
        <begin position="1"/>
        <end position="19"/>
    </location>
</feature>
<keyword evidence="5" id="KW-0443">Lipid metabolism</keyword>
<feature type="chain" id="PRO_5027014918" description="Lipase" evidence="9">
    <location>
        <begin position="20"/>
        <end position="406"/>
    </location>
</feature>
<feature type="active site" description="Charge relay system" evidence="8">
    <location>
        <position position="379"/>
    </location>
</feature>
<feature type="active site" description="Charge relay system" evidence="8">
    <location>
        <position position="350"/>
    </location>
</feature>
<evidence type="ECO:0000256" key="7">
    <source>
        <dbReference type="PIRNR" id="PIRNR000862"/>
    </source>
</evidence>
<evidence type="ECO:0000256" key="9">
    <source>
        <dbReference type="SAM" id="SignalP"/>
    </source>
</evidence>
<evidence type="ECO:0000256" key="5">
    <source>
        <dbReference type="ARBA" id="ARBA00023098"/>
    </source>
</evidence>
<evidence type="ECO:0000313" key="12">
    <source>
        <dbReference type="Proteomes" id="UP000507470"/>
    </source>
</evidence>
<dbReference type="PANTHER" id="PTHR11005">
    <property type="entry name" value="LYSOSOMAL ACID LIPASE-RELATED"/>
    <property type="match status" value="1"/>
</dbReference>
<dbReference type="GO" id="GO:0016788">
    <property type="term" value="F:hydrolase activity, acting on ester bonds"/>
    <property type="evidence" value="ECO:0007669"/>
    <property type="project" value="InterPro"/>
</dbReference>
<dbReference type="EMBL" id="CACVKT020002618">
    <property type="protein sequence ID" value="CAC5379003.1"/>
    <property type="molecule type" value="Genomic_DNA"/>
</dbReference>
<reference evidence="11 12" key="1">
    <citation type="submission" date="2020-06" db="EMBL/GenBank/DDBJ databases">
        <authorList>
            <person name="Li R."/>
            <person name="Bekaert M."/>
        </authorList>
    </citation>
    <scope>NUCLEOTIDE SEQUENCE [LARGE SCALE GENOMIC DNA]</scope>
    <source>
        <strain evidence="12">wild</strain>
    </source>
</reference>
<dbReference type="Gene3D" id="3.40.50.1820">
    <property type="entry name" value="alpha/beta hydrolase"/>
    <property type="match status" value="1"/>
</dbReference>
<dbReference type="PIRSF" id="PIRSF000862">
    <property type="entry name" value="Steryl_ester_lip"/>
    <property type="match status" value="1"/>
</dbReference>
<protein>
    <recommendedName>
        <fullName evidence="7">Lipase</fullName>
    </recommendedName>
</protein>